<keyword evidence="3 5" id="KW-0238">DNA-binding</keyword>
<dbReference type="PRINTS" id="PR00400">
    <property type="entry name" value="TETREPRESSOR"/>
</dbReference>
<dbReference type="InterPro" id="IPR003012">
    <property type="entry name" value="Tet_transcr_reg_TetR"/>
</dbReference>
<feature type="DNA-binding region" description="H-T-H motif" evidence="5">
    <location>
        <begin position="43"/>
        <end position="62"/>
    </location>
</feature>
<evidence type="ECO:0000259" key="7">
    <source>
        <dbReference type="PROSITE" id="PS50977"/>
    </source>
</evidence>
<evidence type="ECO:0000256" key="2">
    <source>
        <dbReference type="ARBA" id="ARBA00023015"/>
    </source>
</evidence>
<dbReference type="RefSeq" id="WP_319955712.1">
    <property type="nucleotide sequence ID" value="NZ_JAXAVX010000016.1"/>
</dbReference>
<reference evidence="8 9" key="1">
    <citation type="submission" date="2023-11" db="EMBL/GenBank/DDBJ databases">
        <authorList>
            <person name="Xu M."/>
            <person name="Jiang T."/>
        </authorList>
    </citation>
    <scope>NUCLEOTIDE SEQUENCE [LARGE SCALE GENOMIC DNA]</scope>
    <source>
        <strain evidence="8 9">SD</strain>
    </source>
</reference>
<dbReference type="Pfam" id="PF00440">
    <property type="entry name" value="TetR_N"/>
    <property type="match status" value="1"/>
</dbReference>
<dbReference type="SUPFAM" id="SSF46689">
    <property type="entry name" value="Homeodomain-like"/>
    <property type="match status" value="1"/>
</dbReference>
<dbReference type="PANTHER" id="PTHR30055:SF151">
    <property type="entry name" value="TRANSCRIPTIONAL REGULATORY PROTEIN"/>
    <property type="match status" value="1"/>
</dbReference>
<evidence type="ECO:0000256" key="1">
    <source>
        <dbReference type="ARBA" id="ARBA00022491"/>
    </source>
</evidence>
<dbReference type="SUPFAM" id="SSF48498">
    <property type="entry name" value="Tetracyclin repressor-like, C-terminal domain"/>
    <property type="match status" value="1"/>
</dbReference>
<gene>
    <name evidence="8" type="ORF">SK069_18335</name>
</gene>
<protein>
    <submittedName>
        <fullName evidence="8">TetR family transcriptional regulator</fullName>
    </submittedName>
</protein>
<keyword evidence="2" id="KW-0805">Transcription regulation</keyword>
<dbReference type="InterPro" id="IPR001647">
    <property type="entry name" value="HTH_TetR"/>
</dbReference>
<sequence length="216" mass="23284">MARTTPAGRRPQRPAPSRGSLGPEAIVAAARELVAEVGLEAVSMRLLAERLRCTPRALYRHVAGKDELLELLADAVLADVPEARAGRPWEEELATFFVAMREHLVAEPALTRLVAERTVSGPHFRRHFDRLVALLLDAGFDEVAAVDLVLAVAYYTLGASLPGTGDAIQARYAAGWDAALDESVPALRRVAPALAEGSAESRFRAALRRMLAAYAP</sequence>
<dbReference type="InterPro" id="IPR009057">
    <property type="entry name" value="Homeodomain-like_sf"/>
</dbReference>
<dbReference type="Proteomes" id="UP001277761">
    <property type="component" value="Unassembled WGS sequence"/>
</dbReference>
<dbReference type="Pfam" id="PF02909">
    <property type="entry name" value="TetR_C_1"/>
    <property type="match status" value="1"/>
</dbReference>
<dbReference type="InterPro" id="IPR036271">
    <property type="entry name" value="Tet_transcr_reg_TetR-rel_C_sf"/>
</dbReference>
<feature type="domain" description="HTH tetR-type" evidence="7">
    <location>
        <begin position="20"/>
        <end position="80"/>
    </location>
</feature>
<dbReference type="InterPro" id="IPR004111">
    <property type="entry name" value="Repressor_TetR_C"/>
</dbReference>
<keyword evidence="9" id="KW-1185">Reference proteome</keyword>
<dbReference type="Gene3D" id="1.10.10.60">
    <property type="entry name" value="Homeodomain-like"/>
    <property type="match status" value="1"/>
</dbReference>
<organism evidence="8 9">
    <name type="scientific">Patulibacter brassicae</name>
    <dbReference type="NCBI Taxonomy" id="1705717"/>
    <lineage>
        <taxon>Bacteria</taxon>
        <taxon>Bacillati</taxon>
        <taxon>Actinomycetota</taxon>
        <taxon>Thermoleophilia</taxon>
        <taxon>Solirubrobacterales</taxon>
        <taxon>Patulibacteraceae</taxon>
        <taxon>Patulibacter</taxon>
    </lineage>
</organism>
<dbReference type="PRINTS" id="PR00455">
    <property type="entry name" value="HTHTETR"/>
</dbReference>
<proteinExistence type="predicted"/>
<dbReference type="EMBL" id="JAXAVX010000016">
    <property type="protein sequence ID" value="MDX8153562.1"/>
    <property type="molecule type" value="Genomic_DNA"/>
</dbReference>
<evidence type="ECO:0000313" key="8">
    <source>
        <dbReference type="EMBL" id="MDX8153562.1"/>
    </source>
</evidence>
<dbReference type="PROSITE" id="PS50977">
    <property type="entry name" value="HTH_TETR_2"/>
    <property type="match status" value="1"/>
</dbReference>
<dbReference type="PANTHER" id="PTHR30055">
    <property type="entry name" value="HTH-TYPE TRANSCRIPTIONAL REGULATOR RUTR"/>
    <property type="match status" value="1"/>
</dbReference>
<evidence type="ECO:0000256" key="4">
    <source>
        <dbReference type="ARBA" id="ARBA00023163"/>
    </source>
</evidence>
<keyword evidence="4" id="KW-0804">Transcription</keyword>
<keyword evidence="1" id="KW-0678">Repressor</keyword>
<name>A0ABU4VNZ0_9ACTN</name>
<dbReference type="Gene3D" id="1.10.357.10">
    <property type="entry name" value="Tetracycline Repressor, domain 2"/>
    <property type="match status" value="1"/>
</dbReference>
<evidence type="ECO:0000313" key="9">
    <source>
        <dbReference type="Proteomes" id="UP001277761"/>
    </source>
</evidence>
<evidence type="ECO:0000256" key="6">
    <source>
        <dbReference type="SAM" id="MobiDB-lite"/>
    </source>
</evidence>
<feature type="region of interest" description="Disordered" evidence="6">
    <location>
        <begin position="1"/>
        <end position="21"/>
    </location>
</feature>
<evidence type="ECO:0000256" key="5">
    <source>
        <dbReference type="PROSITE-ProRule" id="PRU00335"/>
    </source>
</evidence>
<evidence type="ECO:0000256" key="3">
    <source>
        <dbReference type="ARBA" id="ARBA00023125"/>
    </source>
</evidence>
<dbReference type="InterPro" id="IPR050109">
    <property type="entry name" value="HTH-type_TetR-like_transc_reg"/>
</dbReference>
<accession>A0ABU4VNZ0</accession>
<comment type="caution">
    <text evidence="8">The sequence shown here is derived from an EMBL/GenBank/DDBJ whole genome shotgun (WGS) entry which is preliminary data.</text>
</comment>